<organism evidence="2 4">
    <name type="scientific">Nicrophorus vespilloides</name>
    <name type="common">Boreal carrion beetle</name>
    <dbReference type="NCBI Taxonomy" id="110193"/>
    <lineage>
        <taxon>Eukaryota</taxon>
        <taxon>Metazoa</taxon>
        <taxon>Ecdysozoa</taxon>
        <taxon>Arthropoda</taxon>
        <taxon>Hexapoda</taxon>
        <taxon>Insecta</taxon>
        <taxon>Pterygota</taxon>
        <taxon>Neoptera</taxon>
        <taxon>Endopterygota</taxon>
        <taxon>Coleoptera</taxon>
        <taxon>Polyphaga</taxon>
        <taxon>Staphyliniformia</taxon>
        <taxon>Silphidae</taxon>
        <taxon>Nicrophorinae</taxon>
        <taxon>Nicrophorus</taxon>
    </lineage>
</organism>
<feature type="region of interest" description="Disordered" evidence="1">
    <location>
        <begin position="347"/>
        <end position="378"/>
    </location>
</feature>
<evidence type="ECO:0000313" key="2">
    <source>
        <dbReference type="Proteomes" id="UP000695000"/>
    </source>
</evidence>
<accession>A0ABM1NAM1</accession>
<protein>
    <submittedName>
        <fullName evidence="3 4">Uncharacterized protein LOC108567743</fullName>
    </submittedName>
</protein>
<feature type="compositionally biased region" description="Polar residues" evidence="1">
    <location>
        <begin position="349"/>
        <end position="368"/>
    </location>
</feature>
<evidence type="ECO:0000256" key="1">
    <source>
        <dbReference type="SAM" id="MobiDB-lite"/>
    </source>
</evidence>
<dbReference type="Proteomes" id="UP000695000">
    <property type="component" value="Unplaced"/>
</dbReference>
<gene>
    <name evidence="3 4 5" type="primary">LOC108567743</name>
</gene>
<keyword evidence="2" id="KW-1185">Reference proteome</keyword>
<evidence type="ECO:0000313" key="3">
    <source>
        <dbReference type="RefSeq" id="XP_017783870.1"/>
    </source>
</evidence>
<name>A0ABM1NAM1_NICVS</name>
<reference evidence="3 4" key="1">
    <citation type="submission" date="2025-05" db="UniProtKB">
        <authorList>
            <consortium name="RefSeq"/>
        </authorList>
    </citation>
    <scope>IDENTIFICATION</scope>
    <source>
        <tissue evidence="3 4">Whole Larva</tissue>
    </source>
</reference>
<sequence>MYSALSNADRANLARWMIQTFIKSKMILIEDAEILESFRFPIVGNASPIGNTMLAGGVASVLGIFCAARYNSYIGLGASVMPIFGNYAYRGYSMYRMNNIKNCTCKLINTLQKTFLLNLNVQNYSHHRQNKLKMMKSADVKEIVENCDVKFYKIYKQNLLLIVTNMQEALQEITKDIPSLAFYYRTVSDYNIEMIEFSITAEEFLEEIKTLHDLYCLVSSAFLTCAGIAIKIFCVDVTIYKYVEEIVPKIRKTLELIHEKSEQEYYQFRAVSTINVYYEAVNDTNKWAEPLKSLGMHCKLVSDISSALLMCNDEETVSDSVNVLRNELTSATESLNDLVGVVGRKRQVQTRPASTDTESSFMTAVAQSDETEEETEPNTFEATGEFESFYTIEEEPTSSIEEDTNIKRTRIAVVRELKEKLQMINAARGITSEQPPPPPLPSDILTLNIPSDIRIANSNNSISLSEAVSAIARHMNRTEDTFGDEN</sequence>
<dbReference type="RefSeq" id="XP_017783870.1">
    <property type="nucleotide sequence ID" value="XM_017928381.1"/>
</dbReference>
<evidence type="ECO:0000313" key="5">
    <source>
        <dbReference type="RefSeq" id="XP_017783872.1"/>
    </source>
</evidence>
<evidence type="ECO:0000313" key="4">
    <source>
        <dbReference type="RefSeq" id="XP_017783871.1"/>
    </source>
</evidence>
<dbReference type="RefSeq" id="XP_017783871.1">
    <property type="nucleotide sequence ID" value="XM_017928382.1"/>
</dbReference>
<dbReference type="GeneID" id="108567743"/>
<dbReference type="RefSeq" id="XP_017783872.1">
    <property type="nucleotide sequence ID" value="XM_017928383.1"/>
</dbReference>
<proteinExistence type="predicted"/>